<reference evidence="2 3" key="1">
    <citation type="submission" date="2024-09" db="EMBL/GenBank/DDBJ databases">
        <authorList>
            <person name="Sun Q."/>
            <person name="Mori K."/>
        </authorList>
    </citation>
    <scope>NUCLEOTIDE SEQUENCE [LARGE SCALE GENOMIC DNA]</scope>
    <source>
        <strain evidence="2 3">CECT 8726</strain>
    </source>
</reference>
<accession>A0ABV5JGY2</accession>
<dbReference type="Proteomes" id="UP001589683">
    <property type="component" value="Unassembled WGS sequence"/>
</dbReference>
<keyword evidence="1" id="KW-0472">Membrane</keyword>
<sequence>MGNIWGNKKLHNTLRSGLQFFIGAVVVLVGVALIVSLIDLRKINSLPPGWVVLREPGEVSALLTVGDEVWAGGRDGLTIVDRDTLTILATPTEVKGLRYIRALQNSVGGSLWVAHDAGVSQFDYGQWHHFSSGEIGLTGPVYMVLAEPSGNIWVGGEGGLVRFKDGTFEPVMLPEETKITAISTIFLDSSNTLWLGSDSNTNGGLLSFSESSGWQSYSAGQDLNHSSVTDIIEDQTGVLWVTTGFAGRGGVSLFFAK</sequence>
<organism evidence="2 3">
    <name type="scientific">Pseudohalocynthiibacter aestuariivivens</name>
    <dbReference type="NCBI Taxonomy" id="1591409"/>
    <lineage>
        <taxon>Bacteria</taxon>
        <taxon>Pseudomonadati</taxon>
        <taxon>Pseudomonadota</taxon>
        <taxon>Alphaproteobacteria</taxon>
        <taxon>Rhodobacterales</taxon>
        <taxon>Paracoccaceae</taxon>
        <taxon>Pseudohalocynthiibacter</taxon>
    </lineage>
</organism>
<dbReference type="Gene3D" id="2.130.10.10">
    <property type="entry name" value="YVTN repeat-like/Quinoprotein amine dehydrogenase"/>
    <property type="match status" value="1"/>
</dbReference>
<comment type="caution">
    <text evidence="2">The sequence shown here is derived from an EMBL/GenBank/DDBJ whole genome shotgun (WGS) entry which is preliminary data.</text>
</comment>
<evidence type="ECO:0000313" key="3">
    <source>
        <dbReference type="Proteomes" id="UP001589683"/>
    </source>
</evidence>
<keyword evidence="3" id="KW-1185">Reference proteome</keyword>
<protein>
    <submittedName>
        <fullName evidence="2">Two-component regulator propeller domain-containing protein</fullName>
    </submittedName>
</protein>
<dbReference type="SUPFAM" id="SSF63829">
    <property type="entry name" value="Calcium-dependent phosphotriesterase"/>
    <property type="match status" value="1"/>
</dbReference>
<name>A0ABV5JGY2_9RHOB</name>
<dbReference type="RefSeq" id="WP_213890399.1">
    <property type="nucleotide sequence ID" value="NZ_JAGFNU010000010.1"/>
</dbReference>
<dbReference type="Pfam" id="PF07494">
    <property type="entry name" value="Reg_prop"/>
    <property type="match status" value="1"/>
</dbReference>
<evidence type="ECO:0000313" key="2">
    <source>
        <dbReference type="EMBL" id="MFB9232716.1"/>
    </source>
</evidence>
<dbReference type="InterPro" id="IPR011110">
    <property type="entry name" value="Reg_prop"/>
</dbReference>
<feature type="transmembrane region" description="Helical" evidence="1">
    <location>
        <begin position="20"/>
        <end position="38"/>
    </location>
</feature>
<evidence type="ECO:0000256" key="1">
    <source>
        <dbReference type="SAM" id="Phobius"/>
    </source>
</evidence>
<keyword evidence="1" id="KW-0812">Transmembrane</keyword>
<proteinExistence type="predicted"/>
<dbReference type="InterPro" id="IPR015943">
    <property type="entry name" value="WD40/YVTN_repeat-like_dom_sf"/>
</dbReference>
<gene>
    <name evidence="2" type="ORF">ACFFUT_13045</name>
</gene>
<keyword evidence="1" id="KW-1133">Transmembrane helix</keyword>
<dbReference type="EMBL" id="JBHMEA010000042">
    <property type="protein sequence ID" value="MFB9232716.1"/>
    <property type="molecule type" value="Genomic_DNA"/>
</dbReference>